<feature type="compositionally biased region" description="Low complexity" evidence="1">
    <location>
        <begin position="20"/>
        <end position="46"/>
    </location>
</feature>
<gene>
    <name evidence="2" type="ORF">RB653_010090</name>
</gene>
<dbReference type="Proteomes" id="UP001344447">
    <property type="component" value="Unassembled WGS sequence"/>
</dbReference>
<evidence type="ECO:0000313" key="2">
    <source>
        <dbReference type="EMBL" id="KAK5574836.1"/>
    </source>
</evidence>
<evidence type="ECO:0000256" key="1">
    <source>
        <dbReference type="SAM" id="MobiDB-lite"/>
    </source>
</evidence>
<proteinExistence type="predicted"/>
<reference evidence="2 3" key="1">
    <citation type="submission" date="2023-11" db="EMBL/GenBank/DDBJ databases">
        <title>Dfirmibasis_genome.</title>
        <authorList>
            <person name="Edelbroek B."/>
            <person name="Kjellin J."/>
            <person name="Jerlstrom-Hultqvist J."/>
            <person name="Soderbom F."/>
        </authorList>
    </citation>
    <scope>NUCLEOTIDE SEQUENCE [LARGE SCALE GENOMIC DNA]</scope>
    <source>
        <strain evidence="2 3">TNS-C-14</strain>
    </source>
</reference>
<keyword evidence="3" id="KW-1185">Reference proteome</keyword>
<accession>A0AAN7YPC8</accession>
<name>A0AAN7YPC8_9MYCE</name>
<dbReference type="AlphaFoldDB" id="A0AAN7YPC8"/>
<feature type="region of interest" description="Disordered" evidence="1">
    <location>
        <begin position="1"/>
        <end position="111"/>
    </location>
</feature>
<protein>
    <submittedName>
        <fullName evidence="2">Uncharacterized protein</fullName>
    </submittedName>
</protein>
<evidence type="ECO:0000313" key="3">
    <source>
        <dbReference type="Proteomes" id="UP001344447"/>
    </source>
</evidence>
<feature type="region of interest" description="Disordered" evidence="1">
    <location>
        <begin position="123"/>
        <end position="143"/>
    </location>
</feature>
<sequence length="143" mass="15110">MEESLESPPSVRKLQENFEGPKGSSPSTSTSTSPSSSFRNSNNNVSVGGGSGTTDTSSISKKNVQVTVEKFLKEEVLPKGHAPGSTHKSAVGKPQPNELDNKAKQIPKFSGNSHPVYGLMLAGKQHETSSTKKKIVIPPSSAY</sequence>
<organism evidence="2 3">
    <name type="scientific">Dictyostelium firmibasis</name>
    <dbReference type="NCBI Taxonomy" id="79012"/>
    <lineage>
        <taxon>Eukaryota</taxon>
        <taxon>Amoebozoa</taxon>
        <taxon>Evosea</taxon>
        <taxon>Eumycetozoa</taxon>
        <taxon>Dictyostelia</taxon>
        <taxon>Dictyosteliales</taxon>
        <taxon>Dictyosteliaceae</taxon>
        <taxon>Dictyostelium</taxon>
    </lineage>
</organism>
<comment type="caution">
    <text evidence="2">The sequence shown here is derived from an EMBL/GenBank/DDBJ whole genome shotgun (WGS) entry which is preliminary data.</text>
</comment>
<dbReference type="EMBL" id="JAVFKY010000006">
    <property type="protein sequence ID" value="KAK5574836.1"/>
    <property type="molecule type" value="Genomic_DNA"/>
</dbReference>